<dbReference type="InterPro" id="IPR043472">
    <property type="entry name" value="Macro_dom-like"/>
</dbReference>
<evidence type="ECO:0000313" key="3">
    <source>
        <dbReference type="EMBL" id="KAA8909149.1"/>
    </source>
</evidence>
<dbReference type="PANTHER" id="PTHR35596">
    <property type="entry name" value="DUF2263 DOMAIN-CONTAINING PROTEIN"/>
    <property type="match status" value="1"/>
</dbReference>
<dbReference type="Pfam" id="PF10021">
    <property type="entry name" value="PARG_cat_microb"/>
    <property type="match status" value="1"/>
</dbReference>
<evidence type="ECO:0000259" key="2">
    <source>
        <dbReference type="Pfam" id="PF10021"/>
    </source>
</evidence>
<dbReference type="InterPro" id="IPR019261">
    <property type="entry name" value="PARG_cat_microbial"/>
</dbReference>
<dbReference type="PANTHER" id="PTHR35596:SF1">
    <property type="entry name" value="MICROBIAL-TYPE PARG CATALYTIC DOMAIN-CONTAINING PROTEIN"/>
    <property type="match status" value="1"/>
</dbReference>
<sequence length="452" mass="49990">MQPLIVLRHSQTAPQNNGILPSRPIFLCSSISTQMDKKRSNDPNLGPASSSASPIGVKKLRQTTLPWAPKPRESLTQPPGRNRDVDAAGTNETISPHFASPGRRLLGEPSTASPPEGREELEPGFSTEHTRFSEHESSPSAVPRQLFYPKVASRQVSQFQTFFDNGWASSDSTLYVEQRGQPSPYALDANNGPAVTSGPPAYECKIRVVDADTVDTAERMLEDSRQNVCILNMANAYRQGGGWLEGSMAQEEAICLRTTLAPTLKIFYYPIPDVYPIPGASKAYLQRLERWGSNVQSNQTALIFSPRVAITRRGGKNYEEYDFDGNHANKDASVPKTISVISVAALDLRQIDPKNNNNYPLDSQREIMRDKIRLMLRVSARRGIRRLVLGAFGCGVFRNPPAQVARLFLEVFAEEEFQGGWWEDVVFAIKGGGQGDINLQAFRSILEGKKLG</sequence>
<dbReference type="Proteomes" id="UP000326924">
    <property type="component" value="Unassembled WGS sequence"/>
</dbReference>
<feature type="region of interest" description="Disordered" evidence="1">
    <location>
        <begin position="35"/>
        <end position="141"/>
    </location>
</feature>
<dbReference type="AlphaFoldDB" id="A0A5J5F0T9"/>
<dbReference type="OrthoDB" id="9985428at2759"/>
<feature type="compositionally biased region" description="Basic and acidic residues" evidence="1">
    <location>
        <begin position="128"/>
        <end position="137"/>
    </location>
</feature>
<gene>
    <name evidence="3" type="ORF">FN846DRAFT_627364</name>
</gene>
<dbReference type="InParanoid" id="A0A5J5F0T9"/>
<feature type="domain" description="Microbial-type PARG catalytic" evidence="2">
    <location>
        <begin position="196"/>
        <end position="312"/>
    </location>
</feature>
<evidence type="ECO:0000313" key="4">
    <source>
        <dbReference type="Proteomes" id="UP000326924"/>
    </source>
</evidence>
<keyword evidence="4" id="KW-1185">Reference proteome</keyword>
<dbReference type="SUPFAM" id="SSF52949">
    <property type="entry name" value="Macro domain-like"/>
    <property type="match status" value="1"/>
</dbReference>
<comment type="caution">
    <text evidence="3">The sequence shown here is derived from an EMBL/GenBank/DDBJ whole genome shotgun (WGS) entry which is preliminary data.</text>
</comment>
<dbReference type="EMBL" id="VXIS01000060">
    <property type="protein sequence ID" value="KAA8909149.1"/>
    <property type="molecule type" value="Genomic_DNA"/>
</dbReference>
<evidence type="ECO:0000256" key="1">
    <source>
        <dbReference type="SAM" id="MobiDB-lite"/>
    </source>
</evidence>
<dbReference type="Gene3D" id="3.40.220.10">
    <property type="entry name" value="Leucine Aminopeptidase, subunit E, domain 1"/>
    <property type="match status" value="1"/>
</dbReference>
<dbReference type="NCBIfam" id="TIGR02452">
    <property type="entry name" value="TIGR02452 family protein"/>
    <property type="match status" value="1"/>
</dbReference>
<name>A0A5J5F0T9_9PEZI</name>
<reference evidence="3 4" key="1">
    <citation type="submission" date="2019-09" db="EMBL/GenBank/DDBJ databases">
        <title>Draft genome of the ectomycorrhizal ascomycete Sphaerosporella brunnea.</title>
        <authorList>
            <consortium name="DOE Joint Genome Institute"/>
            <person name="Benucci G.M."/>
            <person name="Marozzi G."/>
            <person name="Antonielli L."/>
            <person name="Sanchez S."/>
            <person name="Marco P."/>
            <person name="Wang X."/>
            <person name="Falini L.B."/>
            <person name="Barry K."/>
            <person name="Haridas S."/>
            <person name="Lipzen A."/>
            <person name="Labutti K."/>
            <person name="Grigoriev I.V."/>
            <person name="Murat C."/>
            <person name="Martin F."/>
            <person name="Albertini E."/>
            <person name="Donnini D."/>
            <person name="Bonito G."/>
        </authorList>
    </citation>
    <scope>NUCLEOTIDE SEQUENCE [LARGE SCALE GENOMIC DNA]</scope>
    <source>
        <strain evidence="3 4">Sb_GMNB300</strain>
    </source>
</reference>
<accession>A0A5J5F0T9</accession>
<dbReference type="InterPro" id="IPR012664">
    <property type="entry name" value="CHP02452"/>
</dbReference>
<proteinExistence type="predicted"/>
<protein>
    <recommendedName>
        <fullName evidence="2">Microbial-type PARG catalytic domain-containing protein</fullName>
    </recommendedName>
</protein>
<organism evidence="3 4">
    <name type="scientific">Sphaerosporella brunnea</name>
    <dbReference type="NCBI Taxonomy" id="1250544"/>
    <lineage>
        <taxon>Eukaryota</taxon>
        <taxon>Fungi</taxon>
        <taxon>Dikarya</taxon>
        <taxon>Ascomycota</taxon>
        <taxon>Pezizomycotina</taxon>
        <taxon>Pezizomycetes</taxon>
        <taxon>Pezizales</taxon>
        <taxon>Pyronemataceae</taxon>
        <taxon>Sphaerosporella</taxon>
    </lineage>
</organism>